<accession>K1PTA5</accession>
<evidence type="ECO:0000313" key="1">
    <source>
        <dbReference type="EMBL" id="EKC19640.1"/>
    </source>
</evidence>
<dbReference type="InParanoid" id="K1PTA5"/>
<dbReference type="HOGENOM" id="CLU_2051888_0_0_1"/>
<proteinExistence type="predicted"/>
<protein>
    <submittedName>
        <fullName evidence="1">Uncharacterized protein</fullName>
    </submittedName>
</protein>
<name>K1PTA5_MAGGI</name>
<organism evidence="1">
    <name type="scientific">Magallana gigas</name>
    <name type="common">Pacific oyster</name>
    <name type="synonym">Crassostrea gigas</name>
    <dbReference type="NCBI Taxonomy" id="29159"/>
    <lineage>
        <taxon>Eukaryota</taxon>
        <taxon>Metazoa</taxon>
        <taxon>Spiralia</taxon>
        <taxon>Lophotrochozoa</taxon>
        <taxon>Mollusca</taxon>
        <taxon>Bivalvia</taxon>
        <taxon>Autobranchia</taxon>
        <taxon>Pteriomorphia</taxon>
        <taxon>Ostreida</taxon>
        <taxon>Ostreoidea</taxon>
        <taxon>Ostreidae</taxon>
        <taxon>Magallana</taxon>
    </lineage>
</organism>
<reference evidence="1" key="1">
    <citation type="journal article" date="2012" name="Nature">
        <title>The oyster genome reveals stress adaptation and complexity of shell formation.</title>
        <authorList>
            <person name="Zhang G."/>
            <person name="Fang X."/>
            <person name="Guo X."/>
            <person name="Li L."/>
            <person name="Luo R."/>
            <person name="Xu F."/>
            <person name="Yang P."/>
            <person name="Zhang L."/>
            <person name="Wang X."/>
            <person name="Qi H."/>
            <person name="Xiong Z."/>
            <person name="Que H."/>
            <person name="Xie Y."/>
            <person name="Holland P.W."/>
            <person name="Paps J."/>
            <person name="Zhu Y."/>
            <person name="Wu F."/>
            <person name="Chen Y."/>
            <person name="Wang J."/>
            <person name="Peng C."/>
            <person name="Meng J."/>
            <person name="Yang L."/>
            <person name="Liu J."/>
            <person name="Wen B."/>
            <person name="Zhang N."/>
            <person name="Huang Z."/>
            <person name="Zhu Q."/>
            <person name="Feng Y."/>
            <person name="Mount A."/>
            <person name="Hedgecock D."/>
            <person name="Xu Z."/>
            <person name="Liu Y."/>
            <person name="Domazet-Loso T."/>
            <person name="Du Y."/>
            <person name="Sun X."/>
            <person name="Zhang S."/>
            <person name="Liu B."/>
            <person name="Cheng P."/>
            <person name="Jiang X."/>
            <person name="Li J."/>
            <person name="Fan D."/>
            <person name="Wang W."/>
            <person name="Fu W."/>
            <person name="Wang T."/>
            <person name="Wang B."/>
            <person name="Zhang J."/>
            <person name="Peng Z."/>
            <person name="Li Y."/>
            <person name="Li N."/>
            <person name="Wang J."/>
            <person name="Chen M."/>
            <person name="He Y."/>
            <person name="Tan F."/>
            <person name="Song X."/>
            <person name="Zheng Q."/>
            <person name="Huang R."/>
            <person name="Yang H."/>
            <person name="Du X."/>
            <person name="Chen L."/>
            <person name="Yang M."/>
            <person name="Gaffney P.M."/>
            <person name="Wang S."/>
            <person name="Luo L."/>
            <person name="She Z."/>
            <person name="Ming Y."/>
            <person name="Huang W."/>
            <person name="Zhang S."/>
            <person name="Huang B."/>
            <person name="Zhang Y."/>
            <person name="Qu T."/>
            <person name="Ni P."/>
            <person name="Miao G."/>
            <person name="Wang J."/>
            <person name="Wang Q."/>
            <person name="Steinberg C.E."/>
            <person name="Wang H."/>
            <person name="Li N."/>
            <person name="Qian L."/>
            <person name="Zhang G."/>
            <person name="Li Y."/>
            <person name="Yang H."/>
            <person name="Liu X."/>
            <person name="Wang J."/>
            <person name="Yin Y."/>
            <person name="Wang J."/>
        </authorList>
    </citation>
    <scope>NUCLEOTIDE SEQUENCE [LARGE SCALE GENOMIC DNA]</scope>
    <source>
        <strain evidence="1">05x7-T-G4-1.051#20</strain>
    </source>
</reference>
<gene>
    <name evidence="1" type="ORF">CGI_10008000</name>
</gene>
<dbReference type="AlphaFoldDB" id="K1PTA5"/>
<dbReference type="EMBL" id="JH817359">
    <property type="protein sequence ID" value="EKC19640.1"/>
    <property type="molecule type" value="Genomic_DNA"/>
</dbReference>
<sequence length="120" mass="13309">MRTCTHATRCLKPQGSGYEIDSSSDLITGLPSPFCLVGLLLDWLATAWLCPDLCKRSGPCLAQPCEFGSNHTRETVDIAEAAISFSSYCLAVYLGQDVAFLISKLFIDYRKEKYAYRSKV</sequence>